<organism evidence="2 3">
    <name type="scientific">Brumimicrobium glaciale</name>
    <dbReference type="NCBI Taxonomy" id="200475"/>
    <lineage>
        <taxon>Bacteria</taxon>
        <taxon>Pseudomonadati</taxon>
        <taxon>Bacteroidota</taxon>
        <taxon>Flavobacteriia</taxon>
        <taxon>Flavobacteriales</taxon>
        <taxon>Crocinitomicaceae</taxon>
        <taxon>Brumimicrobium</taxon>
    </lineage>
</organism>
<evidence type="ECO:0000313" key="2">
    <source>
        <dbReference type="EMBL" id="RYM34769.1"/>
    </source>
</evidence>
<feature type="signal peptide" evidence="1">
    <location>
        <begin position="1"/>
        <end position="19"/>
    </location>
</feature>
<proteinExistence type="predicted"/>
<sequence length="159" mass="18642">MKKLLLILGILNFSEFSFAQFHTPNALTITQSRGGEDYGGYNFQMYGEESTRLKESLLLTFSDFKEHRYIWKIKKIQIPGIDDPVTIRLHEGLHVKKETYQFQFLTFKNTKDKELKLSEMDEKENLGVLVYIQHGRKNALKTIEEAAIVKEYLLSLYEE</sequence>
<name>A0A4Q4KRX4_9FLAO</name>
<protein>
    <submittedName>
        <fullName evidence="2">Uncharacterized protein</fullName>
    </submittedName>
</protein>
<evidence type="ECO:0000313" key="3">
    <source>
        <dbReference type="Proteomes" id="UP000293952"/>
    </source>
</evidence>
<dbReference type="AlphaFoldDB" id="A0A4Q4KRX4"/>
<keyword evidence="3" id="KW-1185">Reference proteome</keyword>
<accession>A0A4Q4KRX4</accession>
<feature type="chain" id="PRO_5020726792" evidence="1">
    <location>
        <begin position="20"/>
        <end position="159"/>
    </location>
</feature>
<comment type="caution">
    <text evidence="2">The sequence shown here is derived from an EMBL/GenBank/DDBJ whole genome shotgun (WGS) entry which is preliminary data.</text>
</comment>
<dbReference type="RefSeq" id="WP_130092778.1">
    <property type="nucleotide sequence ID" value="NZ_SETE01000002.1"/>
</dbReference>
<dbReference type="EMBL" id="SETE01000002">
    <property type="protein sequence ID" value="RYM34769.1"/>
    <property type="molecule type" value="Genomic_DNA"/>
</dbReference>
<reference evidence="2 3" key="1">
    <citation type="submission" date="2019-02" db="EMBL/GenBank/DDBJ databases">
        <title>Genome sequence of the sea-ice species Brumimicrobium glaciale.</title>
        <authorList>
            <person name="Bowman J.P."/>
        </authorList>
    </citation>
    <scope>NUCLEOTIDE SEQUENCE [LARGE SCALE GENOMIC DNA]</scope>
    <source>
        <strain evidence="2 3">IC156</strain>
    </source>
</reference>
<dbReference type="Proteomes" id="UP000293952">
    <property type="component" value="Unassembled WGS sequence"/>
</dbReference>
<keyword evidence="1" id="KW-0732">Signal</keyword>
<evidence type="ECO:0000256" key="1">
    <source>
        <dbReference type="SAM" id="SignalP"/>
    </source>
</evidence>
<gene>
    <name evidence="2" type="ORF">ERX46_05185</name>
</gene>